<dbReference type="InterPro" id="IPR002545">
    <property type="entry name" value="CheW-lke_dom"/>
</dbReference>
<reference evidence="2" key="1">
    <citation type="submission" date="2023-06" db="EMBL/GenBank/DDBJ databases">
        <title>Genomic of Agaribacillus aureum.</title>
        <authorList>
            <person name="Wang G."/>
        </authorList>
    </citation>
    <scope>NUCLEOTIDE SEQUENCE</scope>
    <source>
        <strain evidence="2">BMA12</strain>
    </source>
</reference>
<organism evidence="2 3">
    <name type="scientific">Agaribacillus aureus</name>
    <dbReference type="NCBI Taxonomy" id="3051825"/>
    <lineage>
        <taxon>Bacteria</taxon>
        <taxon>Pseudomonadati</taxon>
        <taxon>Bacteroidota</taxon>
        <taxon>Cytophagia</taxon>
        <taxon>Cytophagales</taxon>
        <taxon>Splendidivirgaceae</taxon>
        <taxon>Agaribacillus</taxon>
    </lineage>
</organism>
<feature type="domain" description="CheW-like" evidence="1">
    <location>
        <begin position="22"/>
        <end position="169"/>
    </location>
</feature>
<protein>
    <submittedName>
        <fullName evidence="2">Chemotaxis protein CheW</fullName>
    </submittedName>
</protein>
<dbReference type="PROSITE" id="PS50851">
    <property type="entry name" value="CHEW"/>
    <property type="match status" value="1"/>
</dbReference>
<name>A0ABT8L4L8_9BACT</name>
<dbReference type="SUPFAM" id="SSF50341">
    <property type="entry name" value="CheW-like"/>
    <property type="match status" value="1"/>
</dbReference>
<keyword evidence="3" id="KW-1185">Reference proteome</keyword>
<evidence type="ECO:0000259" key="1">
    <source>
        <dbReference type="PROSITE" id="PS50851"/>
    </source>
</evidence>
<gene>
    <name evidence="2" type="ORF">QQ020_11655</name>
</gene>
<dbReference type="EMBL" id="JAUJEB010000001">
    <property type="protein sequence ID" value="MDN5212709.1"/>
    <property type="molecule type" value="Genomic_DNA"/>
</dbReference>
<accession>A0ABT8L4L8</accession>
<evidence type="ECO:0000313" key="2">
    <source>
        <dbReference type="EMBL" id="MDN5212709.1"/>
    </source>
</evidence>
<dbReference type="Pfam" id="PF01584">
    <property type="entry name" value="CheW"/>
    <property type="match status" value="1"/>
</dbReference>
<dbReference type="InterPro" id="IPR036061">
    <property type="entry name" value="CheW-like_dom_sf"/>
</dbReference>
<proteinExistence type="predicted"/>
<dbReference type="PANTHER" id="PTHR22617">
    <property type="entry name" value="CHEMOTAXIS SENSOR HISTIDINE KINASE-RELATED"/>
    <property type="match status" value="1"/>
</dbReference>
<dbReference type="Gene3D" id="2.30.30.40">
    <property type="entry name" value="SH3 Domains"/>
    <property type="match status" value="1"/>
</dbReference>
<dbReference type="RefSeq" id="WP_346758026.1">
    <property type="nucleotide sequence ID" value="NZ_JAUJEB010000001.1"/>
</dbReference>
<dbReference type="InterPro" id="IPR039315">
    <property type="entry name" value="CheW"/>
</dbReference>
<dbReference type="SMART" id="SM00260">
    <property type="entry name" value="CheW"/>
    <property type="match status" value="1"/>
</dbReference>
<sequence length="180" mass="19938">MSDKIELNTDKTAATEQQSTETQQLIVFRLGEEEYGLYIDQIKEVVLTPNITKMPQTPGYVKGVANIRGNIIGIIDLEEKFGIKEATTTEQANRESNYTLVVESDEFKVGILVKEVPNTLSVNPADMEHSVNVVHDNSVNSDYIQGIVKLKGKLIILIDIFKVLNEQELETVNSAGVGTN</sequence>
<evidence type="ECO:0000313" key="3">
    <source>
        <dbReference type="Proteomes" id="UP001172083"/>
    </source>
</evidence>
<comment type="caution">
    <text evidence="2">The sequence shown here is derived from an EMBL/GenBank/DDBJ whole genome shotgun (WGS) entry which is preliminary data.</text>
</comment>
<dbReference type="Proteomes" id="UP001172083">
    <property type="component" value="Unassembled WGS sequence"/>
</dbReference>
<dbReference type="PANTHER" id="PTHR22617:SF23">
    <property type="entry name" value="CHEMOTAXIS PROTEIN CHEW"/>
    <property type="match status" value="1"/>
</dbReference>
<dbReference type="Gene3D" id="2.40.50.180">
    <property type="entry name" value="CheA-289, Domain 4"/>
    <property type="match status" value="1"/>
</dbReference>